<feature type="signal peptide" evidence="1">
    <location>
        <begin position="1"/>
        <end position="22"/>
    </location>
</feature>
<protein>
    <recommendedName>
        <fullName evidence="4">DUF5329 domain-containing protein</fullName>
    </recommendedName>
</protein>
<dbReference type="Pfam" id="PF17263">
    <property type="entry name" value="DUF5329"/>
    <property type="match status" value="1"/>
</dbReference>
<name>A0ABM8CBA2_9BURK</name>
<feature type="chain" id="PRO_5046137409" description="DUF5329 domain-containing protein" evidence="1">
    <location>
        <begin position="23"/>
        <end position="129"/>
    </location>
</feature>
<evidence type="ECO:0008006" key="4">
    <source>
        <dbReference type="Google" id="ProtNLM"/>
    </source>
</evidence>
<dbReference type="RefSeq" id="WP_281909813.1">
    <property type="nucleotide sequence ID" value="NZ_AP026966.1"/>
</dbReference>
<dbReference type="InterPro" id="IPR035242">
    <property type="entry name" value="DUF5329"/>
</dbReference>
<gene>
    <name evidence="2" type="ORF">MasN3_40770</name>
</gene>
<dbReference type="Proteomes" id="UP001163336">
    <property type="component" value="Chromosome"/>
</dbReference>
<accession>A0ABM8CBA2</accession>
<evidence type="ECO:0000313" key="2">
    <source>
        <dbReference type="EMBL" id="BDT60583.1"/>
    </source>
</evidence>
<evidence type="ECO:0000256" key="1">
    <source>
        <dbReference type="SAM" id="SignalP"/>
    </source>
</evidence>
<reference evidence="2" key="1">
    <citation type="submission" date="2022-11" db="EMBL/GenBank/DDBJ databases">
        <title>Isolation and characterization of PLA-degrading bacterium Massilia sp. from Antarctic soil.</title>
        <authorList>
            <person name="Sato K."/>
            <person name="Gomez-Fuentes C."/>
            <person name="Ahmad S.A."/>
            <person name="Zulkharnain A."/>
        </authorList>
    </citation>
    <scope>NUCLEOTIDE SEQUENCE</scope>
    <source>
        <strain evidence="2">N-3</strain>
    </source>
</reference>
<keyword evidence="3" id="KW-1185">Reference proteome</keyword>
<sequence>MKTTYRLIAASLLAALSLGAAAAPTPPAVRAEIDALMAKMSASHCQFERNGSWHSGPEARRHLLRKLDYIEKRRETLASAEQFIEVAATKSSFSGKPYRVKCGSGAAVPSREWLNRELKALRAAGHDAP</sequence>
<evidence type="ECO:0000313" key="3">
    <source>
        <dbReference type="Proteomes" id="UP001163336"/>
    </source>
</evidence>
<proteinExistence type="predicted"/>
<organism evidence="2 3">
    <name type="scientific">Massilia varians</name>
    <dbReference type="NCBI Taxonomy" id="457921"/>
    <lineage>
        <taxon>Bacteria</taxon>
        <taxon>Pseudomonadati</taxon>
        <taxon>Pseudomonadota</taxon>
        <taxon>Betaproteobacteria</taxon>
        <taxon>Burkholderiales</taxon>
        <taxon>Oxalobacteraceae</taxon>
        <taxon>Telluria group</taxon>
        <taxon>Massilia</taxon>
    </lineage>
</organism>
<dbReference type="EMBL" id="AP026966">
    <property type="protein sequence ID" value="BDT60583.1"/>
    <property type="molecule type" value="Genomic_DNA"/>
</dbReference>
<keyword evidence="1" id="KW-0732">Signal</keyword>